<dbReference type="GO" id="GO:0030667">
    <property type="term" value="C:secretory granule membrane"/>
    <property type="evidence" value="ECO:0007669"/>
    <property type="project" value="TreeGrafter"/>
</dbReference>
<reference evidence="3 4" key="1">
    <citation type="journal article" date="2016" name="Nat. Commun.">
        <title>Extremotolerant tardigrade genome and improved radiotolerance of human cultured cells by tardigrade-unique protein.</title>
        <authorList>
            <person name="Hashimoto T."/>
            <person name="Horikawa D.D."/>
            <person name="Saito Y."/>
            <person name="Kuwahara H."/>
            <person name="Kozuka-Hata H."/>
            <person name="Shin-I T."/>
            <person name="Minakuchi Y."/>
            <person name="Ohishi K."/>
            <person name="Motoyama A."/>
            <person name="Aizu T."/>
            <person name="Enomoto A."/>
            <person name="Kondo K."/>
            <person name="Tanaka S."/>
            <person name="Hara Y."/>
            <person name="Koshikawa S."/>
            <person name="Sagara H."/>
            <person name="Miura T."/>
            <person name="Yokobori S."/>
            <person name="Miyagawa K."/>
            <person name="Suzuki Y."/>
            <person name="Kubo T."/>
            <person name="Oyama M."/>
            <person name="Kohara Y."/>
            <person name="Fujiyama A."/>
            <person name="Arakawa K."/>
            <person name="Katayama T."/>
            <person name="Toyoda A."/>
            <person name="Kunieda T."/>
        </authorList>
    </citation>
    <scope>NUCLEOTIDE SEQUENCE [LARGE SCALE GENOMIC DNA]</scope>
    <source>
        <strain evidence="3 4">YOKOZUNA-1</strain>
    </source>
</reference>
<dbReference type="InterPro" id="IPR000945">
    <property type="entry name" value="DBH-like"/>
</dbReference>
<dbReference type="GO" id="GO:0004500">
    <property type="term" value="F:dopamine beta-monooxygenase activity"/>
    <property type="evidence" value="ECO:0007669"/>
    <property type="project" value="InterPro"/>
</dbReference>
<organism evidence="3 4">
    <name type="scientific">Ramazzottius varieornatus</name>
    <name type="common">Water bear</name>
    <name type="synonym">Tardigrade</name>
    <dbReference type="NCBI Taxonomy" id="947166"/>
    <lineage>
        <taxon>Eukaryota</taxon>
        <taxon>Metazoa</taxon>
        <taxon>Ecdysozoa</taxon>
        <taxon>Tardigrada</taxon>
        <taxon>Eutardigrada</taxon>
        <taxon>Parachela</taxon>
        <taxon>Hypsibioidea</taxon>
        <taxon>Ramazzottiidae</taxon>
        <taxon>Ramazzottius</taxon>
    </lineage>
</organism>
<dbReference type="PANTHER" id="PTHR10157">
    <property type="entry name" value="DOPAMINE BETA HYDROXYLASE RELATED"/>
    <property type="match status" value="1"/>
</dbReference>
<dbReference type="PANTHER" id="PTHR10157:SF23">
    <property type="entry name" value="MOXD1 HOMOLOG 1"/>
    <property type="match status" value="1"/>
</dbReference>
<dbReference type="OrthoDB" id="10003276at2759"/>
<dbReference type="STRING" id="947166.A0A1D1VV52"/>
<evidence type="ECO:0000313" key="3">
    <source>
        <dbReference type="EMBL" id="GAV02864.1"/>
    </source>
</evidence>
<dbReference type="SMART" id="SM00664">
    <property type="entry name" value="DoH"/>
    <property type="match status" value="1"/>
</dbReference>
<dbReference type="Proteomes" id="UP000186922">
    <property type="component" value="Unassembled WGS sequence"/>
</dbReference>
<dbReference type="Pfam" id="PF03351">
    <property type="entry name" value="DOMON"/>
    <property type="match status" value="1"/>
</dbReference>
<evidence type="ECO:0000259" key="2">
    <source>
        <dbReference type="PROSITE" id="PS50836"/>
    </source>
</evidence>
<comment type="caution">
    <text evidence="3">The sequence shown here is derived from an EMBL/GenBank/DDBJ whole genome shotgun (WGS) entry which is preliminary data.</text>
</comment>
<dbReference type="GO" id="GO:0042420">
    <property type="term" value="P:dopamine catabolic process"/>
    <property type="evidence" value="ECO:0007669"/>
    <property type="project" value="TreeGrafter"/>
</dbReference>
<dbReference type="SUPFAM" id="SSF49344">
    <property type="entry name" value="CBD9-like"/>
    <property type="match status" value="1"/>
</dbReference>
<keyword evidence="4" id="KW-1185">Reference proteome</keyword>
<feature type="signal peptide" evidence="1">
    <location>
        <begin position="1"/>
        <end position="20"/>
    </location>
</feature>
<dbReference type="PROSITE" id="PS50836">
    <property type="entry name" value="DOMON"/>
    <property type="match status" value="1"/>
</dbReference>
<dbReference type="CDD" id="cd09631">
    <property type="entry name" value="DOMON_DOH"/>
    <property type="match status" value="1"/>
</dbReference>
<dbReference type="Gene3D" id="2.60.40.1210">
    <property type="entry name" value="Cellobiose dehydrogenase, cytochrome domain"/>
    <property type="match status" value="1"/>
</dbReference>
<dbReference type="GO" id="GO:0006589">
    <property type="term" value="P:octopamine biosynthetic process"/>
    <property type="evidence" value="ECO:0007669"/>
    <property type="project" value="TreeGrafter"/>
</dbReference>
<evidence type="ECO:0000313" key="4">
    <source>
        <dbReference type="Proteomes" id="UP000186922"/>
    </source>
</evidence>
<dbReference type="GO" id="GO:0005615">
    <property type="term" value="C:extracellular space"/>
    <property type="evidence" value="ECO:0007669"/>
    <property type="project" value="TreeGrafter"/>
</dbReference>
<dbReference type="AlphaFoldDB" id="A0A1D1VV52"/>
<keyword evidence="1" id="KW-0732">Signal</keyword>
<gene>
    <name evidence="3" type="primary">RvY_13376-1</name>
    <name evidence="3" type="synonym">RvY_13376.1</name>
    <name evidence="3" type="ORF">RvY_13376</name>
</gene>
<proteinExistence type="predicted"/>
<accession>A0A1D1VV52</accession>
<feature type="chain" id="PRO_5008898886" description="DOMON domain-containing protein" evidence="1">
    <location>
        <begin position="21"/>
        <end position="194"/>
    </location>
</feature>
<protein>
    <recommendedName>
        <fullName evidence="2">DOMON domain-containing protein</fullName>
    </recommendedName>
</protein>
<sequence>MLKLWCLPLVLCGSWCAVSAVPMQLSHFMTLSFGAARGFARWGLNSTHVEIELTFPTTGWMAFGLSPDGGMDDSDVLFGYVDDTSREAVIQDRYLEQDPATYRVNFQLDDQQDWKLVYGMQNNTHTIMRAARKLQTCDKQDHPFTRDGQNVIFALHPRDPAGKTGPIIKHSARGNSIIDFGEALPAINAAKFHC</sequence>
<dbReference type="GO" id="GO:0042421">
    <property type="term" value="P:norepinephrine biosynthetic process"/>
    <property type="evidence" value="ECO:0007669"/>
    <property type="project" value="TreeGrafter"/>
</dbReference>
<name>A0A1D1VV52_RAMVA</name>
<evidence type="ECO:0000256" key="1">
    <source>
        <dbReference type="SAM" id="SignalP"/>
    </source>
</evidence>
<dbReference type="GO" id="GO:0005507">
    <property type="term" value="F:copper ion binding"/>
    <property type="evidence" value="ECO:0007669"/>
    <property type="project" value="TreeGrafter"/>
</dbReference>
<feature type="domain" description="DOMON" evidence="2">
    <location>
        <begin position="36"/>
        <end position="156"/>
    </location>
</feature>
<dbReference type="InterPro" id="IPR045266">
    <property type="entry name" value="DOH_DOMON"/>
</dbReference>
<dbReference type="EMBL" id="BDGG01000008">
    <property type="protein sequence ID" value="GAV02864.1"/>
    <property type="molecule type" value="Genomic_DNA"/>
</dbReference>
<dbReference type="InterPro" id="IPR005018">
    <property type="entry name" value="DOMON_domain"/>
</dbReference>